<keyword evidence="3" id="KW-1185">Reference proteome</keyword>
<reference evidence="3" key="1">
    <citation type="journal article" date="2012" name="PLoS Genet.">
        <title>The genomes of the fungal plant pathogens Cladosporium fulvum and Dothistroma septosporum reveal adaptation to different hosts and lifestyles but also signatures of common ancestry.</title>
        <authorList>
            <person name="de Wit P.J.G.M."/>
            <person name="van der Burgt A."/>
            <person name="Oekmen B."/>
            <person name="Stergiopoulos I."/>
            <person name="Abd-Elsalam K.A."/>
            <person name="Aerts A.L."/>
            <person name="Bahkali A.H."/>
            <person name="Beenen H.G."/>
            <person name="Chettri P."/>
            <person name="Cox M.P."/>
            <person name="Datema E."/>
            <person name="de Vries R.P."/>
            <person name="Dhillon B."/>
            <person name="Ganley A.R."/>
            <person name="Griffiths S.A."/>
            <person name="Guo Y."/>
            <person name="Hamelin R.C."/>
            <person name="Henrissat B."/>
            <person name="Kabir M.S."/>
            <person name="Jashni M.K."/>
            <person name="Kema G."/>
            <person name="Klaubauf S."/>
            <person name="Lapidus A."/>
            <person name="Levasseur A."/>
            <person name="Lindquist E."/>
            <person name="Mehrabi R."/>
            <person name="Ohm R.A."/>
            <person name="Owen T.J."/>
            <person name="Salamov A."/>
            <person name="Schwelm A."/>
            <person name="Schijlen E."/>
            <person name="Sun H."/>
            <person name="van den Burg H.A."/>
            <person name="van Ham R.C.H.J."/>
            <person name="Zhang S."/>
            <person name="Goodwin S.B."/>
            <person name="Grigoriev I.V."/>
            <person name="Collemare J."/>
            <person name="Bradshaw R.E."/>
        </authorList>
    </citation>
    <scope>NUCLEOTIDE SEQUENCE [LARGE SCALE GENOMIC DNA]</scope>
    <source>
        <strain evidence="3">NZE10 / CBS 128990</strain>
    </source>
</reference>
<gene>
    <name evidence="2" type="ORF">DOTSEDRAFT_51476</name>
</gene>
<dbReference type="HOGENOM" id="CLU_1415128_0_0_1"/>
<evidence type="ECO:0000313" key="2">
    <source>
        <dbReference type="EMBL" id="EME48275.1"/>
    </source>
</evidence>
<dbReference type="AlphaFoldDB" id="N1Q0W6"/>
<feature type="compositionally biased region" description="Polar residues" evidence="1">
    <location>
        <begin position="60"/>
        <end position="79"/>
    </location>
</feature>
<reference evidence="2 3" key="2">
    <citation type="journal article" date="2012" name="PLoS Pathog.">
        <title>Diverse lifestyles and strategies of plant pathogenesis encoded in the genomes of eighteen Dothideomycetes fungi.</title>
        <authorList>
            <person name="Ohm R.A."/>
            <person name="Feau N."/>
            <person name="Henrissat B."/>
            <person name="Schoch C.L."/>
            <person name="Horwitz B.A."/>
            <person name="Barry K.W."/>
            <person name="Condon B.J."/>
            <person name="Copeland A.C."/>
            <person name="Dhillon B."/>
            <person name="Glaser F."/>
            <person name="Hesse C.N."/>
            <person name="Kosti I."/>
            <person name="LaButti K."/>
            <person name="Lindquist E.A."/>
            <person name="Lucas S."/>
            <person name="Salamov A.A."/>
            <person name="Bradshaw R.E."/>
            <person name="Ciuffetti L."/>
            <person name="Hamelin R.C."/>
            <person name="Kema G.H.J."/>
            <person name="Lawrence C."/>
            <person name="Scott J.A."/>
            <person name="Spatafora J.W."/>
            <person name="Turgeon B.G."/>
            <person name="de Wit P.J.G.M."/>
            <person name="Zhong S."/>
            <person name="Goodwin S.B."/>
            <person name="Grigoriev I.V."/>
        </authorList>
    </citation>
    <scope>NUCLEOTIDE SEQUENCE [LARGE SCALE GENOMIC DNA]</scope>
    <source>
        <strain evidence="3">NZE10 / CBS 128990</strain>
    </source>
</reference>
<proteinExistence type="predicted"/>
<evidence type="ECO:0000256" key="1">
    <source>
        <dbReference type="SAM" id="MobiDB-lite"/>
    </source>
</evidence>
<name>N1Q0W6_DOTSN</name>
<protein>
    <submittedName>
        <fullName evidence="2">Uncharacterized protein</fullName>
    </submittedName>
</protein>
<organism evidence="2 3">
    <name type="scientific">Dothistroma septosporum (strain NZE10 / CBS 128990)</name>
    <name type="common">Red band needle blight fungus</name>
    <name type="synonym">Mycosphaerella pini</name>
    <dbReference type="NCBI Taxonomy" id="675120"/>
    <lineage>
        <taxon>Eukaryota</taxon>
        <taxon>Fungi</taxon>
        <taxon>Dikarya</taxon>
        <taxon>Ascomycota</taxon>
        <taxon>Pezizomycotina</taxon>
        <taxon>Dothideomycetes</taxon>
        <taxon>Dothideomycetidae</taxon>
        <taxon>Mycosphaerellales</taxon>
        <taxon>Mycosphaerellaceae</taxon>
        <taxon>Dothistroma</taxon>
    </lineage>
</organism>
<evidence type="ECO:0000313" key="3">
    <source>
        <dbReference type="Proteomes" id="UP000016933"/>
    </source>
</evidence>
<feature type="region of interest" description="Disordered" evidence="1">
    <location>
        <begin position="50"/>
        <end position="79"/>
    </location>
</feature>
<feature type="compositionally biased region" description="Gly residues" evidence="1">
    <location>
        <begin position="169"/>
        <end position="180"/>
    </location>
</feature>
<accession>N1Q0W6</accession>
<dbReference type="Proteomes" id="UP000016933">
    <property type="component" value="Unassembled WGS sequence"/>
</dbReference>
<feature type="region of interest" description="Disordered" evidence="1">
    <location>
        <begin position="134"/>
        <end position="192"/>
    </location>
</feature>
<dbReference type="EMBL" id="KB446536">
    <property type="protein sequence ID" value="EME48275.1"/>
    <property type="molecule type" value="Genomic_DNA"/>
</dbReference>
<feature type="compositionally biased region" description="Basic and acidic residues" evidence="1">
    <location>
        <begin position="181"/>
        <end position="192"/>
    </location>
</feature>
<sequence>MPIYNTLTEALCDSPAKHILLISPLPTPTMTPPISRNSSATDFKTQYTIRDSPCDMPKRPQTSRQANTPTVSRPSSQGSLCFRPKLKLQIPDKTVPPATPGSQLSRKLCEGLGSVYQLSPVTAKRDPMEAKAEEYEMEELEPGKDRVVGRRALPERTDSVLEAEREGGSYDGEGGGVVERGGGDGKWKRDLR</sequence>
<feature type="compositionally biased region" description="Basic and acidic residues" evidence="1">
    <location>
        <begin position="141"/>
        <end position="168"/>
    </location>
</feature>